<reference evidence="1 2" key="1">
    <citation type="submission" date="2020-04" db="EMBL/GenBank/DDBJ databases">
        <authorList>
            <person name="De Canck E."/>
        </authorList>
    </citation>
    <scope>NUCLEOTIDE SEQUENCE [LARGE SCALE GENOMIC DNA]</scope>
    <source>
        <strain evidence="1 2">LMG 3458</strain>
    </source>
</reference>
<evidence type="ECO:0000313" key="2">
    <source>
        <dbReference type="Proteomes" id="UP000494111"/>
    </source>
</evidence>
<name>A0A6S7A881_9BURK</name>
<accession>A0A6S7A881</accession>
<gene>
    <name evidence="1" type="ORF">LMG3458_03787</name>
</gene>
<dbReference type="Proteomes" id="UP000494111">
    <property type="component" value="Unassembled WGS sequence"/>
</dbReference>
<protein>
    <recommendedName>
        <fullName evidence="3">DKNYY family protein</fullName>
    </recommendedName>
</protein>
<dbReference type="Pfam" id="PF13644">
    <property type="entry name" value="DKNYY"/>
    <property type="match status" value="1"/>
</dbReference>
<evidence type="ECO:0008006" key="3">
    <source>
        <dbReference type="Google" id="ProtNLM"/>
    </source>
</evidence>
<sequence>MTEHADAFPGSPDAPIIAYDTFEAANLFLAAGRTRQEVLARIGLTEPQWDRLHGIYKWFPYAGDDSARRAYFKGLDDSEIYRRVLPPRWKVPPEDAAVLRGTWHIREAVRRNPYIGPFADCGWPATWIAAHPEASLCGYIHDGMTVYFNGRALTDRQGQALAVDAPSFEPVGGRWLRDRNHLYGQGEFGSRPTPYWYVVDGADRASFQALNLRYARDATRAYYITGKTIRTKSAEAFEVVPELRLNYRDVAREPLFDVSVIARDREAVYFYGARLKGARPEAFRDLGHGYATDGATVWYLEAKQVLDGADAATFVVPGPGEPGVQGRSGQRAASDRHRPYARGVALAPAQCVEDWRAYFEASPDLHDWWWHRLARGG</sequence>
<dbReference type="RefSeq" id="WP_175193161.1">
    <property type="nucleotide sequence ID" value="NZ_CADIJO010000013.1"/>
</dbReference>
<organism evidence="1 2">
    <name type="scientific">Achromobacter deleyi</name>
    <dbReference type="NCBI Taxonomy" id="1353891"/>
    <lineage>
        <taxon>Bacteria</taxon>
        <taxon>Pseudomonadati</taxon>
        <taxon>Pseudomonadota</taxon>
        <taxon>Betaproteobacteria</taxon>
        <taxon>Burkholderiales</taxon>
        <taxon>Alcaligenaceae</taxon>
        <taxon>Achromobacter</taxon>
    </lineage>
</organism>
<proteinExistence type="predicted"/>
<dbReference type="AlphaFoldDB" id="A0A6S7A881"/>
<dbReference type="EMBL" id="CADIJO010000013">
    <property type="protein sequence ID" value="CAB3719022.1"/>
    <property type="molecule type" value="Genomic_DNA"/>
</dbReference>
<evidence type="ECO:0000313" key="1">
    <source>
        <dbReference type="EMBL" id="CAB3719022.1"/>
    </source>
</evidence>
<dbReference type="InterPro" id="IPR027375">
    <property type="entry name" value="DKNYY"/>
</dbReference>